<feature type="compositionally biased region" description="Pro residues" evidence="1">
    <location>
        <begin position="30"/>
        <end position="41"/>
    </location>
</feature>
<dbReference type="GO" id="GO:0016491">
    <property type="term" value="F:oxidoreductase activity"/>
    <property type="evidence" value="ECO:0007669"/>
    <property type="project" value="InterPro"/>
</dbReference>
<protein>
    <recommendedName>
        <fullName evidence="2">Nitroreductase domain-containing protein</fullName>
    </recommendedName>
</protein>
<feature type="domain" description="Nitroreductase" evidence="2">
    <location>
        <begin position="73"/>
        <end position="249"/>
    </location>
</feature>
<dbReference type="AlphaFoldDB" id="A0A644TUE0"/>
<dbReference type="InterPro" id="IPR029479">
    <property type="entry name" value="Nitroreductase"/>
</dbReference>
<evidence type="ECO:0000256" key="1">
    <source>
        <dbReference type="SAM" id="MobiDB-lite"/>
    </source>
</evidence>
<gene>
    <name evidence="3" type="ORF">SDC9_16367</name>
</gene>
<reference evidence="3" key="1">
    <citation type="submission" date="2019-08" db="EMBL/GenBank/DDBJ databases">
        <authorList>
            <person name="Kucharzyk K."/>
            <person name="Murdoch R.W."/>
            <person name="Higgins S."/>
            <person name="Loffler F."/>
        </authorList>
    </citation>
    <scope>NUCLEOTIDE SEQUENCE</scope>
</reference>
<evidence type="ECO:0000259" key="2">
    <source>
        <dbReference type="Pfam" id="PF00881"/>
    </source>
</evidence>
<accession>A0A644TUE0</accession>
<dbReference type="Pfam" id="PF00881">
    <property type="entry name" value="Nitroreductase"/>
    <property type="match status" value="1"/>
</dbReference>
<feature type="region of interest" description="Disordered" evidence="1">
    <location>
        <begin position="22"/>
        <end position="44"/>
    </location>
</feature>
<proteinExistence type="predicted"/>
<dbReference type="CDD" id="cd02142">
    <property type="entry name" value="McbC_SagB-like_oxidoreductase"/>
    <property type="match status" value="1"/>
</dbReference>
<evidence type="ECO:0000313" key="3">
    <source>
        <dbReference type="EMBL" id="MPL70608.1"/>
    </source>
</evidence>
<dbReference type="EMBL" id="VSSQ01000054">
    <property type="protein sequence ID" value="MPL70608.1"/>
    <property type="molecule type" value="Genomic_DNA"/>
</dbReference>
<organism evidence="3">
    <name type="scientific">bioreactor metagenome</name>
    <dbReference type="NCBI Taxonomy" id="1076179"/>
    <lineage>
        <taxon>unclassified sequences</taxon>
        <taxon>metagenomes</taxon>
        <taxon>ecological metagenomes</taxon>
    </lineage>
</organism>
<dbReference type="Gene3D" id="3.40.109.10">
    <property type="entry name" value="NADH Oxidase"/>
    <property type="match status" value="1"/>
</dbReference>
<dbReference type="InterPro" id="IPR052544">
    <property type="entry name" value="Bacteriocin_Proc_Enz"/>
</dbReference>
<dbReference type="PANTHER" id="PTHR43745">
    <property type="entry name" value="NITROREDUCTASE MJ1384-RELATED"/>
    <property type="match status" value="1"/>
</dbReference>
<name>A0A644TUE0_9ZZZZ</name>
<comment type="caution">
    <text evidence="3">The sequence shown here is derived from an EMBL/GenBank/DDBJ whole genome shotgun (WGS) entry which is preliminary data.</text>
</comment>
<dbReference type="SUPFAM" id="SSF55469">
    <property type="entry name" value="FMN-dependent nitroreductase-like"/>
    <property type="match status" value="1"/>
</dbReference>
<dbReference type="InterPro" id="IPR020051">
    <property type="entry name" value="SagB-type_dehydrogenase"/>
</dbReference>
<dbReference type="PANTHER" id="PTHR43745:SF2">
    <property type="entry name" value="NITROREDUCTASE MJ1384-RELATED"/>
    <property type="match status" value="1"/>
</dbReference>
<dbReference type="InterPro" id="IPR000415">
    <property type="entry name" value="Nitroreductase-like"/>
</dbReference>
<sequence>MDERFLQGRHFLKSNWHLVKETASDQSRGLPPPPQQEPPQPDESVVSLPTVDKAYGIENDSLSAPATLHRLLLSRRSRRAFKIEKLALTTLSYLLWSCEGVRENRGKYSFRTTPSGGARHPLDVYVFARRIEGLKPGLYRYLPLEHALVLEREGDDSEALDAALMGQLRNSSCVILWAAVPYRSEWRYGKAADKLVALDAGHSCQNLYLACEALGLGTCAVGAYDQQGLDKYLGLDGEDMFALYAAPVGVPGGASLDD</sequence>
<dbReference type="NCBIfam" id="TIGR03605">
    <property type="entry name" value="antibiot_sagB"/>
    <property type="match status" value="1"/>
</dbReference>